<evidence type="ECO:0000256" key="1">
    <source>
        <dbReference type="SAM" id="MobiDB-lite"/>
    </source>
</evidence>
<sequence>MISGYNWYRSHGESDNLRHLDSDSLTTLLTGEAQAQVVIEELGNWINGAFLRYNVNDSVEDSEIPSVEKPTSSRRLANNKGQPSPFTSETENDDFGIIFVVKKDKRASSSTITGSIDILTPRMVFEVDDDGYEGWLLPASTIFLGIVESRKFKGQSRTSQV</sequence>
<dbReference type="AlphaFoldDB" id="A0A6A4GX82"/>
<evidence type="ECO:0000313" key="2">
    <source>
        <dbReference type="EMBL" id="KAE9390378.1"/>
    </source>
</evidence>
<dbReference type="OrthoDB" id="5570009at2759"/>
<name>A0A6A4GX82_9AGAR</name>
<dbReference type="EMBL" id="ML769660">
    <property type="protein sequence ID" value="KAE9390378.1"/>
    <property type="molecule type" value="Genomic_DNA"/>
</dbReference>
<keyword evidence="3" id="KW-1185">Reference proteome</keyword>
<dbReference type="Proteomes" id="UP000799118">
    <property type="component" value="Unassembled WGS sequence"/>
</dbReference>
<reference evidence="2" key="1">
    <citation type="journal article" date="2019" name="Environ. Microbiol.">
        <title>Fungal ecological strategies reflected in gene transcription - a case study of two litter decomposers.</title>
        <authorList>
            <person name="Barbi F."/>
            <person name="Kohler A."/>
            <person name="Barry K."/>
            <person name="Baskaran P."/>
            <person name="Daum C."/>
            <person name="Fauchery L."/>
            <person name="Ihrmark K."/>
            <person name="Kuo A."/>
            <person name="LaButti K."/>
            <person name="Lipzen A."/>
            <person name="Morin E."/>
            <person name="Grigoriev I.V."/>
            <person name="Henrissat B."/>
            <person name="Lindahl B."/>
            <person name="Martin F."/>
        </authorList>
    </citation>
    <scope>NUCLEOTIDE SEQUENCE</scope>
    <source>
        <strain evidence="2">JB14</strain>
    </source>
</reference>
<evidence type="ECO:0000313" key="3">
    <source>
        <dbReference type="Proteomes" id="UP000799118"/>
    </source>
</evidence>
<feature type="compositionally biased region" description="Polar residues" evidence="1">
    <location>
        <begin position="69"/>
        <end position="89"/>
    </location>
</feature>
<proteinExistence type="predicted"/>
<feature type="region of interest" description="Disordered" evidence="1">
    <location>
        <begin position="62"/>
        <end position="91"/>
    </location>
</feature>
<accession>A0A6A4GX82</accession>
<protein>
    <submittedName>
        <fullName evidence="2">Uncharacterized protein</fullName>
    </submittedName>
</protein>
<gene>
    <name evidence="2" type="ORF">BT96DRAFT_1064575</name>
</gene>
<organism evidence="2 3">
    <name type="scientific">Gymnopus androsaceus JB14</name>
    <dbReference type="NCBI Taxonomy" id="1447944"/>
    <lineage>
        <taxon>Eukaryota</taxon>
        <taxon>Fungi</taxon>
        <taxon>Dikarya</taxon>
        <taxon>Basidiomycota</taxon>
        <taxon>Agaricomycotina</taxon>
        <taxon>Agaricomycetes</taxon>
        <taxon>Agaricomycetidae</taxon>
        <taxon>Agaricales</taxon>
        <taxon>Marasmiineae</taxon>
        <taxon>Omphalotaceae</taxon>
        <taxon>Gymnopus</taxon>
    </lineage>
</organism>